<sequence length="190" mass="22679">MENYHGIVLETERILSLFQENMSLLQRLNKLGEEFITEWKQSGNIRLPQDGLSNPRPVFKEMRKRYLEILNKEKNINPKYSEFSNELNEAIKRYEYVGNALHPFLGRDAVTLRLLKEREILHLRKLLTEDEKFAEFREINVSELFEKWSSLNLVEELREYVDKMQLLKMEMTSKLHAMENDWGVLKTIAC</sequence>
<keyword evidence="2" id="KW-1185">Reference proteome</keyword>
<evidence type="ECO:0000313" key="2">
    <source>
        <dbReference type="Proteomes" id="UP001642540"/>
    </source>
</evidence>
<reference evidence="1 2" key="1">
    <citation type="submission" date="2024-08" db="EMBL/GenBank/DDBJ databases">
        <authorList>
            <person name="Cucini C."/>
            <person name="Frati F."/>
        </authorList>
    </citation>
    <scope>NUCLEOTIDE SEQUENCE [LARGE SCALE GENOMIC DNA]</scope>
</reference>
<comment type="caution">
    <text evidence="1">The sequence shown here is derived from an EMBL/GenBank/DDBJ whole genome shotgun (WGS) entry which is preliminary data.</text>
</comment>
<accession>A0ABP1QXV8</accession>
<proteinExistence type="predicted"/>
<dbReference type="Proteomes" id="UP001642540">
    <property type="component" value="Unassembled WGS sequence"/>
</dbReference>
<dbReference type="EMBL" id="CAXLJM020000050">
    <property type="protein sequence ID" value="CAL8114526.1"/>
    <property type="molecule type" value="Genomic_DNA"/>
</dbReference>
<name>A0ABP1QXV8_9HEXA</name>
<protein>
    <submittedName>
        <fullName evidence="1">Uncharacterized protein</fullName>
    </submittedName>
</protein>
<organism evidence="1 2">
    <name type="scientific">Orchesella dallaii</name>
    <dbReference type="NCBI Taxonomy" id="48710"/>
    <lineage>
        <taxon>Eukaryota</taxon>
        <taxon>Metazoa</taxon>
        <taxon>Ecdysozoa</taxon>
        <taxon>Arthropoda</taxon>
        <taxon>Hexapoda</taxon>
        <taxon>Collembola</taxon>
        <taxon>Entomobryomorpha</taxon>
        <taxon>Entomobryoidea</taxon>
        <taxon>Orchesellidae</taxon>
        <taxon>Orchesellinae</taxon>
        <taxon>Orchesella</taxon>
    </lineage>
</organism>
<gene>
    <name evidence="1" type="ORF">ODALV1_LOCUS16506</name>
</gene>
<evidence type="ECO:0000313" key="1">
    <source>
        <dbReference type="EMBL" id="CAL8114526.1"/>
    </source>
</evidence>